<evidence type="ECO:0000259" key="1">
    <source>
        <dbReference type="Pfam" id="PF12062"/>
    </source>
</evidence>
<evidence type="ECO:0000313" key="2">
    <source>
        <dbReference type="EMBL" id="VDN37343.1"/>
    </source>
</evidence>
<dbReference type="EMBL" id="UYRU01090701">
    <property type="protein sequence ID" value="VDN37343.1"/>
    <property type="molecule type" value="Genomic_DNA"/>
</dbReference>
<dbReference type="GO" id="GO:0015016">
    <property type="term" value="F:heparan sulfate N-sulfotransferase activity"/>
    <property type="evidence" value="ECO:0007669"/>
    <property type="project" value="InterPro"/>
</dbReference>
<proteinExistence type="predicted"/>
<organism evidence="2 3">
    <name type="scientific">Dibothriocephalus latus</name>
    <name type="common">Fish tapeworm</name>
    <name type="synonym">Diphyllobothrium latum</name>
    <dbReference type="NCBI Taxonomy" id="60516"/>
    <lineage>
        <taxon>Eukaryota</taxon>
        <taxon>Metazoa</taxon>
        <taxon>Spiralia</taxon>
        <taxon>Lophotrochozoa</taxon>
        <taxon>Platyhelminthes</taxon>
        <taxon>Cestoda</taxon>
        <taxon>Eucestoda</taxon>
        <taxon>Diphyllobothriidea</taxon>
        <taxon>Diphyllobothriidae</taxon>
        <taxon>Dibothriocephalus</taxon>
    </lineage>
</organism>
<sequence length="69" mass="7722">MIPGFTFSLGFSGGHYGHGSAVGRTGDAELLHHARHFKWFCHTWSHSQPHLLSESALLDQLMKNKEFAT</sequence>
<dbReference type="Proteomes" id="UP000281553">
    <property type="component" value="Unassembled WGS sequence"/>
</dbReference>
<feature type="non-terminal residue" evidence="2">
    <location>
        <position position="69"/>
    </location>
</feature>
<name>A0A3P7NJS2_DIBLA</name>
<dbReference type="OrthoDB" id="8958249at2759"/>
<dbReference type="AlphaFoldDB" id="A0A3P7NJS2"/>
<feature type="domain" description="Heparan sulphate-N-deacetylase deacetylase" evidence="1">
    <location>
        <begin position="1"/>
        <end position="68"/>
    </location>
</feature>
<evidence type="ECO:0000313" key="3">
    <source>
        <dbReference type="Proteomes" id="UP000281553"/>
    </source>
</evidence>
<gene>
    <name evidence="2" type="ORF">DILT_LOCUS17292</name>
</gene>
<dbReference type="Pfam" id="PF12062">
    <property type="entry name" value="HSNSD-CE"/>
    <property type="match status" value="1"/>
</dbReference>
<dbReference type="GO" id="GO:0016787">
    <property type="term" value="F:hydrolase activity"/>
    <property type="evidence" value="ECO:0007669"/>
    <property type="project" value="InterPro"/>
</dbReference>
<accession>A0A3P7NJS2</accession>
<dbReference type="InterPro" id="IPR021930">
    <property type="entry name" value="Heparan_SO4_deacetylase_dom"/>
</dbReference>
<protein>
    <recommendedName>
        <fullName evidence="1">Heparan sulphate-N-deacetylase deacetylase domain-containing protein</fullName>
    </recommendedName>
</protein>
<keyword evidence="3" id="KW-1185">Reference proteome</keyword>
<reference evidence="2 3" key="1">
    <citation type="submission" date="2018-11" db="EMBL/GenBank/DDBJ databases">
        <authorList>
            <consortium name="Pathogen Informatics"/>
        </authorList>
    </citation>
    <scope>NUCLEOTIDE SEQUENCE [LARGE SCALE GENOMIC DNA]</scope>
</reference>